<sequence length="389" mass="46328">MFKTFLNKEDYHYLDLSVFINCSPEKVLFYYYNTCIKISLDTYLQMKEWSQSDDTAKSCLNQWLDLIEKQLDSRDDLIILQENEFLNAIGPYYYVPTNTQFYFSKFNKLNNEPLTSVDFGILFNLHKSPPIDRNLQKYFKLRKSNKKTTRGREEILHDLSMCLDALNLTSKVNRHCLYHEMLLNSRRELLDQEAILPLPPENMPIKPEKPEEPQLSFSSLLALNNSKNKQREYERACSDYSRRLKIYLIKYREYEKSCERYKSALQKWEEEYLQMIETCVTSIEESDAKLKTARGLLDIYQFILDKSYVHSNYHNIDCLATFKHYLDTGRAEDLQDCMNLYEEERHWREIKASQERIETTIHFLQAESESILPLNRQISELIASTTDRV</sequence>
<dbReference type="RefSeq" id="WP_046500161.1">
    <property type="nucleotide sequence ID" value="NZ_CGIH01000053.1"/>
</dbReference>
<dbReference type="OrthoDB" id="2078710at2"/>
<gene>
    <name evidence="2" type="ORF">2806</name>
</gene>
<keyword evidence="1" id="KW-0175">Coiled coil</keyword>
<reference evidence="2 3" key="1">
    <citation type="submission" date="2015-03" db="EMBL/GenBank/DDBJ databases">
        <authorList>
            <person name="Murphy D."/>
        </authorList>
    </citation>
    <scope>NUCLEOTIDE SEQUENCE [LARGE SCALE GENOMIC DNA]</scope>
    <source>
        <strain evidence="2 3">OL-4</strain>
    </source>
</reference>
<name>A0A0E3W3Y2_9FIRM</name>
<evidence type="ECO:0000256" key="1">
    <source>
        <dbReference type="SAM" id="Coils"/>
    </source>
</evidence>
<protein>
    <submittedName>
        <fullName evidence="2">Uncharacterized</fullName>
    </submittedName>
</protein>
<dbReference type="Proteomes" id="UP000045545">
    <property type="component" value="Unassembled WGS sequence"/>
</dbReference>
<proteinExistence type="predicted"/>
<organism evidence="2 3">
    <name type="scientific">Syntrophomonas zehnderi OL-4</name>
    <dbReference type="NCBI Taxonomy" id="690567"/>
    <lineage>
        <taxon>Bacteria</taxon>
        <taxon>Bacillati</taxon>
        <taxon>Bacillota</taxon>
        <taxon>Clostridia</taxon>
        <taxon>Eubacteriales</taxon>
        <taxon>Syntrophomonadaceae</taxon>
        <taxon>Syntrophomonas</taxon>
    </lineage>
</organism>
<keyword evidence="3" id="KW-1185">Reference proteome</keyword>
<dbReference type="AlphaFoldDB" id="A0A0E3W3Y2"/>
<evidence type="ECO:0000313" key="3">
    <source>
        <dbReference type="Proteomes" id="UP000045545"/>
    </source>
</evidence>
<accession>A0A0E3W3Y2</accession>
<feature type="coiled-coil region" evidence="1">
    <location>
        <begin position="223"/>
        <end position="278"/>
    </location>
</feature>
<dbReference type="EMBL" id="CGIH01000053">
    <property type="protein sequence ID" value="CFY11931.1"/>
    <property type="molecule type" value="Genomic_DNA"/>
</dbReference>
<evidence type="ECO:0000313" key="2">
    <source>
        <dbReference type="EMBL" id="CFY11931.1"/>
    </source>
</evidence>